<evidence type="ECO:0000313" key="2">
    <source>
        <dbReference type="Proteomes" id="UP000250043"/>
    </source>
</evidence>
<gene>
    <name evidence="1" type="ORF">OBBRIDRAFT_90178</name>
</gene>
<dbReference type="Proteomes" id="UP000250043">
    <property type="component" value="Unassembled WGS sequence"/>
</dbReference>
<reference evidence="1 2" key="1">
    <citation type="submission" date="2016-07" db="EMBL/GenBank/DDBJ databases">
        <title>Draft genome of the white-rot fungus Obba rivulosa 3A-2.</title>
        <authorList>
            <consortium name="DOE Joint Genome Institute"/>
            <person name="Miettinen O."/>
            <person name="Riley R."/>
            <person name="Acob R."/>
            <person name="Barry K."/>
            <person name="Cullen D."/>
            <person name="De Vries R."/>
            <person name="Hainaut M."/>
            <person name="Hatakka A."/>
            <person name="Henrissat B."/>
            <person name="Hilden K."/>
            <person name="Kuo R."/>
            <person name="Labutti K."/>
            <person name="Lipzen A."/>
            <person name="Makela M.R."/>
            <person name="Sandor L."/>
            <person name="Spatafora J.W."/>
            <person name="Grigoriev I.V."/>
            <person name="Hibbett D.S."/>
        </authorList>
    </citation>
    <scope>NUCLEOTIDE SEQUENCE [LARGE SCALE GENOMIC DNA]</scope>
    <source>
        <strain evidence="1 2">3A-2</strain>
    </source>
</reference>
<accession>A0A8E2AQ78</accession>
<name>A0A8E2AQ78_9APHY</name>
<sequence length="258" mass="27984">MTFVFPAMGPSQDPVRADSQSRAAGVLHTMCKISSHQRGKARMSSTGIPRPLAVPCGLTLSITSVRDAHSWDRPPATLQRNECTLSTPSLSSVMCFVPRCGRPCGSQDRCKDAYLPCGRSTHCGIRPDVLGARPRPVSSQPTWNNPPGCGLLQKNTGVVPVHCVVNGRNSALRHEHRGRVQPTARQRKAVVLRPHSGVTATCRIPYRSEHSNADPSCIMSSLAGLYPEHRRLLARSTWPVSCRGLNVATTREAGVKVN</sequence>
<keyword evidence="2" id="KW-1185">Reference proteome</keyword>
<dbReference type="AlphaFoldDB" id="A0A8E2AQ78"/>
<organism evidence="1 2">
    <name type="scientific">Obba rivulosa</name>
    <dbReference type="NCBI Taxonomy" id="1052685"/>
    <lineage>
        <taxon>Eukaryota</taxon>
        <taxon>Fungi</taxon>
        <taxon>Dikarya</taxon>
        <taxon>Basidiomycota</taxon>
        <taxon>Agaricomycotina</taxon>
        <taxon>Agaricomycetes</taxon>
        <taxon>Polyporales</taxon>
        <taxon>Gelatoporiaceae</taxon>
        <taxon>Obba</taxon>
    </lineage>
</organism>
<dbReference type="EMBL" id="KV722454">
    <property type="protein sequence ID" value="OCH88373.1"/>
    <property type="molecule type" value="Genomic_DNA"/>
</dbReference>
<proteinExistence type="predicted"/>
<protein>
    <submittedName>
        <fullName evidence="1">Uncharacterized protein</fullName>
    </submittedName>
</protein>
<evidence type="ECO:0000313" key="1">
    <source>
        <dbReference type="EMBL" id="OCH88373.1"/>
    </source>
</evidence>